<protein>
    <submittedName>
        <fullName evidence="1">Uncharacterized protein</fullName>
    </submittedName>
</protein>
<reference evidence="1 2" key="1">
    <citation type="submission" date="2016-04" db="EMBL/GenBank/DDBJ databases">
        <title>Genome sequence of Clostridium magnum DSM 2767.</title>
        <authorList>
            <person name="Poehlein A."/>
            <person name="Uhlig R."/>
            <person name="Fischer R."/>
            <person name="Bahl H."/>
            <person name="Daniel R."/>
        </authorList>
    </citation>
    <scope>NUCLEOTIDE SEQUENCE [LARGE SCALE GENOMIC DNA]</scope>
    <source>
        <strain evidence="1 2">DSM 2767</strain>
    </source>
</reference>
<evidence type="ECO:0000313" key="2">
    <source>
        <dbReference type="Proteomes" id="UP000076603"/>
    </source>
</evidence>
<evidence type="ECO:0000313" key="1">
    <source>
        <dbReference type="EMBL" id="KZL91772.1"/>
    </source>
</evidence>
<accession>A0A161YM95</accession>
<proteinExistence type="predicted"/>
<dbReference type="AlphaFoldDB" id="A0A161YM95"/>
<sequence length="36" mass="4141">MLNLIKNTLTLYGINGYNNIIESVIKALNAYDYYLT</sequence>
<dbReference type="PATRIC" id="fig|1121326.3.peg.3574"/>
<organism evidence="1 2">
    <name type="scientific">Clostridium magnum DSM 2767</name>
    <dbReference type="NCBI Taxonomy" id="1121326"/>
    <lineage>
        <taxon>Bacteria</taxon>
        <taxon>Bacillati</taxon>
        <taxon>Bacillota</taxon>
        <taxon>Clostridia</taxon>
        <taxon>Eubacteriales</taxon>
        <taxon>Clostridiaceae</taxon>
        <taxon>Clostridium</taxon>
    </lineage>
</organism>
<dbReference type="EMBL" id="LWAE01000003">
    <property type="protein sequence ID" value="KZL91772.1"/>
    <property type="molecule type" value="Genomic_DNA"/>
</dbReference>
<comment type="caution">
    <text evidence="1">The sequence shown here is derived from an EMBL/GenBank/DDBJ whole genome shotgun (WGS) entry which is preliminary data.</text>
</comment>
<dbReference type="Proteomes" id="UP000076603">
    <property type="component" value="Unassembled WGS sequence"/>
</dbReference>
<keyword evidence="2" id="KW-1185">Reference proteome</keyword>
<name>A0A161YM95_9CLOT</name>
<gene>
    <name evidence="1" type="ORF">CLMAG_35310</name>
</gene>